<evidence type="ECO:0000313" key="10">
    <source>
        <dbReference type="EMBL" id="CAH1232072.1"/>
    </source>
</evidence>
<dbReference type="SMART" id="SM00290">
    <property type="entry name" value="ZnF_UBP"/>
    <property type="match status" value="1"/>
</dbReference>
<keyword evidence="2 5" id="KW-0863">Zinc-finger</keyword>
<feature type="compositionally biased region" description="Basic and acidic residues" evidence="7">
    <location>
        <begin position="76"/>
        <end position="88"/>
    </location>
</feature>
<dbReference type="PANTHER" id="PTHR24007:SF7">
    <property type="entry name" value="BRCA1-ASSOCIATED PROTEIN"/>
    <property type="match status" value="1"/>
</dbReference>
<feature type="compositionally biased region" description="Basic and acidic residues" evidence="7">
    <location>
        <begin position="119"/>
        <end position="131"/>
    </location>
</feature>
<keyword evidence="6" id="KW-0175">Coiled coil</keyword>
<dbReference type="SUPFAM" id="SSF57850">
    <property type="entry name" value="RING/U-box"/>
    <property type="match status" value="2"/>
</dbReference>
<evidence type="ECO:0000256" key="2">
    <source>
        <dbReference type="ARBA" id="ARBA00022771"/>
    </source>
</evidence>
<evidence type="ECO:0000313" key="11">
    <source>
        <dbReference type="Proteomes" id="UP000838412"/>
    </source>
</evidence>
<dbReference type="PROSITE" id="PS50271">
    <property type="entry name" value="ZF_UBP"/>
    <property type="match status" value="1"/>
</dbReference>
<dbReference type="InterPro" id="IPR011422">
    <property type="entry name" value="BRAP2/ETP1_RRM"/>
</dbReference>
<name>A0A8J9VAU4_BRALA</name>
<dbReference type="Pfam" id="PF02148">
    <property type="entry name" value="zf-UBP"/>
    <property type="match status" value="1"/>
</dbReference>
<evidence type="ECO:0000256" key="6">
    <source>
        <dbReference type="SAM" id="Coils"/>
    </source>
</evidence>
<dbReference type="PANTHER" id="PTHR24007">
    <property type="entry name" value="BRCA1-ASSOCIATED PROTEIN"/>
    <property type="match status" value="1"/>
</dbReference>
<feature type="domain" description="UBP-type" evidence="9">
    <location>
        <begin position="386"/>
        <end position="478"/>
    </location>
</feature>
<evidence type="ECO:0000256" key="1">
    <source>
        <dbReference type="ARBA" id="ARBA00022723"/>
    </source>
</evidence>
<feature type="region of interest" description="Disordered" evidence="7">
    <location>
        <begin position="35"/>
        <end position="145"/>
    </location>
</feature>
<feature type="compositionally biased region" description="Acidic residues" evidence="7">
    <location>
        <begin position="104"/>
        <end position="113"/>
    </location>
</feature>
<dbReference type="GO" id="GO:0007265">
    <property type="term" value="P:Ras protein signal transduction"/>
    <property type="evidence" value="ECO:0007669"/>
    <property type="project" value="TreeGrafter"/>
</dbReference>
<dbReference type="Pfam" id="PF13639">
    <property type="entry name" value="zf-RING_2"/>
    <property type="match status" value="1"/>
</dbReference>
<dbReference type="InterPro" id="IPR034932">
    <property type="entry name" value="BRAP2_RRM"/>
</dbReference>
<dbReference type="InterPro" id="IPR013083">
    <property type="entry name" value="Znf_RING/FYVE/PHD"/>
</dbReference>
<evidence type="ECO:0000256" key="3">
    <source>
        <dbReference type="ARBA" id="ARBA00022786"/>
    </source>
</evidence>
<keyword evidence="4" id="KW-0862">Zinc</keyword>
<feature type="compositionally biased region" description="Polar residues" evidence="7">
    <location>
        <begin position="202"/>
        <end position="215"/>
    </location>
</feature>
<dbReference type="GO" id="GO:0061630">
    <property type="term" value="F:ubiquitin protein ligase activity"/>
    <property type="evidence" value="ECO:0007669"/>
    <property type="project" value="TreeGrafter"/>
</dbReference>
<feature type="coiled-coil region" evidence="6">
    <location>
        <begin position="525"/>
        <end position="619"/>
    </location>
</feature>
<dbReference type="SMART" id="SM00184">
    <property type="entry name" value="RING"/>
    <property type="match status" value="1"/>
</dbReference>
<feature type="compositionally biased region" description="Basic and acidic residues" evidence="7">
    <location>
        <begin position="47"/>
        <end position="60"/>
    </location>
</feature>
<dbReference type="Pfam" id="PF07576">
    <property type="entry name" value="BRAP2"/>
    <property type="match status" value="1"/>
</dbReference>
<evidence type="ECO:0000259" key="9">
    <source>
        <dbReference type="PROSITE" id="PS50271"/>
    </source>
</evidence>
<dbReference type="EMBL" id="OV696686">
    <property type="protein sequence ID" value="CAH1232072.1"/>
    <property type="molecule type" value="Genomic_DNA"/>
</dbReference>
<organism evidence="10 11">
    <name type="scientific">Branchiostoma lanceolatum</name>
    <name type="common">Common lancelet</name>
    <name type="synonym">Amphioxus lanceolatum</name>
    <dbReference type="NCBI Taxonomy" id="7740"/>
    <lineage>
        <taxon>Eukaryota</taxon>
        <taxon>Metazoa</taxon>
        <taxon>Chordata</taxon>
        <taxon>Cephalochordata</taxon>
        <taxon>Leptocardii</taxon>
        <taxon>Amphioxiformes</taxon>
        <taxon>Branchiostomatidae</taxon>
        <taxon>Branchiostoma</taxon>
    </lineage>
</organism>
<dbReference type="CDD" id="cd12718">
    <property type="entry name" value="RRM_BRAP2"/>
    <property type="match status" value="1"/>
</dbReference>
<gene>
    <name evidence="10" type="primary">BRAP</name>
    <name evidence="10" type="ORF">BLAG_LOCUS1402</name>
</gene>
<dbReference type="GO" id="GO:0005737">
    <property type="term" value="C:cytoplasm"/>
    <property type="evidence" value="ECO:0007669"/>
    <property type="project" value="TreeGrafter"/>
</dbReference>
<dbReference type="AlphaFoldDB" id="A0A8J9VAU4"/>
<dbReference type="InterPro" id="IPR001607">
    <property type="entry name" value="Znf_UBP"/>
</dbReference>
<keyword evidence="1" id="KW-0479">Metal-binding</keyword>
<evidence type="ECO:0000256" key="5">
    <source>
        <dbReference type="PROSITE-ProRule" id="PRU00502"/>
    </source>
</evidence>
<dbReference type="Proteomes" id="UP000838412">
    <property type="component" value="Chromosome 1"/>
</dbReference>
<feature type="region of interest" description="Disordered" evidence="7">
    <location>
        <begin position="187"/>
        <end position="215"/>
    </location>
</feature>
<dbReference type="GO" id="GO:0008270">
    <property type="term" value="F:zinc ion binding"/>
    <property type="evidence" value="ECO:0007669"/>
    <property type="project" value="UniProtKB-KW"/>
</dbReference>
<proteinExistence type="predicted"/>
<dbReference type="InterPro" id="IPR001841">
    <property type="entry name" value="Znf_RING"/>
</dbReference>
<dbReference type="InterPro" id="IPR047243">
    <property type="entry name" value="RING-H2_BRAP2"/>
</dbReference>
<dbReference type="CDD" id="cd16457">
    <property type="entry name" value="RING-H2_BRAP2"/>
    <property type="match status" value="1"/>
</dbReference>
<dbReference type="PROSITE" id="PS50089">
    <property type="entry name" value="ZF_RING_2"/>
    <property type="match status" value="1"/>
</dbReference>
<dbReference type="GO" id="GO:0016567">
    <property type="term" value="P:protein ubiquitination"/>
    <property type="evidence" value="ECO:0007669"/>
    <property type="project" value="TreeGrafter"/>
</dbReference>
<feature type="region of interest" description="Disordered" evidence="7">
    <location>
        <begin position="652"/>
        <end position="673"/>
    </location>
</feature>
<reference evidence="10" key="1">
    <citation type="submission" date="2022-01" db="EMBL/GenBank/DDBJ databases">
        <authorList>
            <person name="Braso-Vives M."/>
        </authorList>
    </citation>
    <scope>NUCLEOTIDE SEQUENCE</scope>
</reference>
<evidence type="ECO:0000256" key="4">
    <source>
        <dbReference type="ARBA" id="ARBA00022833"/>
    </source>
</evidence>
<evidence type="ECO:0000259" key="8">
    <source>
        <dbReference type="PROSITE" id="PS50089"/>
    </source>
</evidence>
<sequence length="673" mass="77103">MYVSLVILRLEVVEDCSLPSLYYKAPLFETMSSVQELATQEEQEEGESQRKDAECQTKEGPDEEQSSLHPEEEQEQGNHGEGGEDHGNTPDTENGNKNPKETETESLDDEEIESVMQAVEKKVEPTERREGSPSPSKHVQNVRGLRSPTEVTIETYKPDKQKGKSSVYWDLEETELDLEVRLANISVTHQSDVGEGEERPSSTRPKTPTGIPFTSGNPCVEVTKGIMHLFKSSELTPCDDEIPRSEMICILNTPCSMLTCDLLKFMSPVRDRVEYMRIIRGSQPNHYMVLLKFHSQEYADEFYKNYNGMNYSSLEESVCHLLYVARVEAMKAEQGGYMPEAGMTELPICHICLERMDESVDGILTVLCNHSFHMPCLEQWEDTTCPVCRYVQCPEPVADSKCFQCDSNESLWICLVCGHVGCGRYQQAHAYEHFKESQHTFSMQLGNQRVWDYAGDNWVHRLVQSKGDGKLVEWDCPGYNNGETDEKLDSMQLEYTYLLTNQLDSQRRYWEDKIARVEQNAIEEASAMEARFKKTLEKCEELEQKLSDAQKERQGQDKRCQQLLTRVTKLSKDLKEEKELNKCLSQNQQQWQTRYDHLEAKMTAEMEAKSKEVNELREQVRDLMFFLEAKQTLSEVPEDQRQEIADGQIVMGAAAAPPGTGRGHRARRGKKPR</sequence>
<feature type="compositionally biased region" description="Basic residues" evidence="7">
    <location>
        <begin position="662"/>
        <end position="673"/>
    </location>
</feature>
<accession>A0A8J9VAU4</accession>
<dbReference type="OrthoDB" id="273556at2759"/>
<protein>
    <submittedName>
        <fullName evidence="10">BRAP protein</fullName>
    </submittedName>
</protein>
<keyword evidence="3" id="KW-0833">Ubl conjugation pathway</keyword>
<keyword evidence="11" id="KW-1185">Reference proteome</keyword>
<feature type="domain" description="RING-type" evidence="8">
    <location>
        <begin position="349"/>
        <end position="389"/>
    </location>
</feature>
<dbReference type="Gene3D" id="3.30.40.10">
    <property type="entry name" value="Zinc/RING finger domain, C3HC4 (zinc finger)"/>
    <property type="match status" value="2"/>
</dbReference>
<evidence type="ECO:0000256" key="7">
    <source>
        <dbReference type="SAM" id="MobiDB-lite"/>
    </source>
</evidence>